<dbReference type="STRING" id="7897.ENSLACP00000017983"/>
<feature type="transmembrane region" description="Helical" evidence="12">
    <location>
        <begin position="66"/>
        <end position="83"/>
    </location>
</feature>
<dbReference type="Bgee" id="ENSLACG00000015844">
    <property type="expression patterns" value="Expressed in pectoral fin and 1 other cell type or tissue"/>
</dbReference>
<comment type="subcellular location">
    <subcellularLocation>
        <location evidence="2">Membrane</location>
        <topology evidence="2">Multi-pass membrane protein</topology>
    </subcellularLocation>
</comment>
<keyword evidence="9" id="KW-0408">Iron</keyword>
<dbReference type="GO" id="GO:0016020">
    <property type="term" value="C:membrane"/>
    <property type="evidence" value="ECO:0007669"/>
    <property type="project" value="UniProtKB-SubCell"/>
</dbReference>
<dbReference type="eggNOG" id="ENOG502QRPJ">
    <property type="taxonomic scope" value="Eukaryota"/>
</dbReference>
<feature type="transmembrane region" description="Helical" evidence="12">
    <location>
        <begin position="180"/>
        <end position="200"/>
    </location>
</feature>
<evidence type="ECO:0000256" key="2">
    <source>
        <dbReference type="ARBA" id="ARBA00004141"/>
    </source>
</evidence>
<dbReference type="Proteomes" id="UP000008672">
    <property type="component" value="Unassembled WGS sequence"/>
</dbReference>
<evidence type="ECO:0000256" key="8">
    <source>
        <dbReference type="ARBA" id="ARBA00022989"/>
    </source>
</evidence>
<dbReference type="EMBL" id="AFYH01041479">
    <property type="status" value="NOT_ANNOTATED_CDS"/>
    <property type="molecule type" value="Genomic_DNA"/>
</dbReference>
<feature type="domain" description="Cytochrome b561" evidence="13">
    <location>
        <begin position="30"/>
        <end position="233"/>
    </location>
</feature>
<proteinExistence type="predicted"/>
<reference evidence="14" key="2">
    <citation type="submission" date="2025-05" db="UniProtKB">
        <authorList>
            <consortium name="Ensembl"/>
        </authorList>
    </citation>
    <scope>IDENTIFICATION</scope>
</reference>
<keyword evidence="5 12" id="KW-0812">Transmembrane</keyword>
<dbReference type="GO" id="GO:0046872">
    <property type="term" value="F:metal ion binding"/>
    <property type="evidence" value="ECO:0007669"/>
    <property type="project" value="UniProtKB-KW"/>
</dbReference>
<keyword evidence="15" id="KW-1185">Reference proteome</keyword>
<dbReference type="SMART" id="SM00665">
    <property type="entry name" value="B561"/>
    <property type="match status" value="1"/>
</dbReference>
<dbReference type="InterPro" id="IPR006593">
    <property type="entry name" value="Cyt_b561/ferric_Rdtase_TM"/>
</dbReference>
<dbReference type="GO" id="GO:0005783">
    <property type="term" value="C:endoplasmic reticulum"/>
    <property type="evidence" value="ECO:0007669"/>
    <property type="project" value="TreeGrafter"/>
</dbReference>
<dbReference type="Pfam" id="PF03188">
    <property type="entry name" value="Cytochrom_B561"/>
    <property type="match status" value="1"/>
</dbReference>
<dbReference type="Ensembl" id="ENSLACT00000025749.1">
    <property type="protein sequence ID" value="ENSLACP00000022213.1"/>
    <property type="gene ID" value="ENSLACG00000015844.2"/>
</dbReference>
<keyword evidence="3" id="KW-0813">Transport</keyword>
<dbReference type="Gene3D" id="1.20.120.1770">
    <property type="match status" value="1"/>
</dbReference>
<dbReference type="OrthoDB" id="432881at2759"/>
<dbReference type="GO" id="GO:0140571">
    <property type="term" value="F:transmembrane ascorbate ferrireductase activity"/>
    <property type="evidence" value="ECO:0007669"/>
    <property type="project" value="UniProtKB-EC"/>
</dbReference>
<keyword evidence="8 12" id="KW-1133">Transmembrane helix</keyword>
<dbReference type="AlphaFoldDB" id="H3B7W2"/>
<dbReference type="InterPro" id="IPR045150">
    <property type="entry name" value="CYB561D1/2"/>
</dbReference>
<evidence type="ECO:0000256" key="4">
    <source>
        <dbReference type="ARBA" id="ARBA00022617"/>
    </source>
</evidence>
<evidence type="ECO:0000256" key="6">
    <source>
        <dbReference type="ARBA" id="ARBA00022723"/>
    </source>
</evidence>
<name>H3B7W2_LATCH</name>
<feature type="transmembrane region" description="Helical" evidence="12">
    <location>
        <begin position="33"/>
        <end position="54"/>
    </location>
</feature>
<evidence type="ECO:0000256" key="12">
    <source>
        <dbReference type="SAM" id="Phobius"/>
    </source>
</evidence>
<feature type="transmembrane region" description="Helical" evidence="12">
    <location>
        <begin position="206"/>
        <end position="226"/>
    </location>
</feature>
<gene>
    <name evidence="14" type="primary">CYB561D2</name>
</gene>
<reference evidence="15" key="1">
    <citation type="submission" date="2011-08" db="EMBL/GenBank/DDBJ databases">
        <title>The draft genome of Latimeria chalumnae.</title>
        <authorList>
            <person name="Di Palma F."/>
            <person name="Alfoldi J."/>
            <person name="Johnson J."/>
            <person name="Berlin A."/>
            <person name="Gnerre S."/>
            <person name="Jaffe D."/>
            <person name="MacCallum I."/>
            <person name="Young S."/>
            <person name="Walker B.J."/>
            <person name="Lander E."/>
            <person name="Lindblad-Toh K."/>
        </authorList>
    </citation>
    <scope>NUCLEOTIDE SEQUENCE [LARGE SCALE GENOMIC DNA]</scope>
    <source>
        <strain evidence="15">Wild caught</strain>
    </source>
</reference>
<protein>
    <recommendedName>
        <fullName evidence="11">ascorbate ferrireductase (transmembrane)</fullName>
        <ecNumber evidence="11">7.2.1.3</ecNumber>
    </recommendedName>
</protein>
<evidence type="ECO:0000256" key="1">
    <source>
        <dbReference type="ARBA" id="ARBA00001970"/>
    </source>
</evidence>
<dbReference type="GO" id="GO:0140575">
    <property type="term" value="F:transmembrane monodehydroascorbate reductase activity"/>
    <property type="evidence" value="ECO:0007669"/>
    <property type="project" value="InterPro"/>
</dbReference>
<keyword evidence="7" id="KW-0249">Electron transport</keyword>
<evidence type="ECO:0000256" key="5">
    <source>
        <dbReference type="ARBA" id="ARBA00022692"/>
    </source>
</evidence>
<evidence type="ECO:0000256" key="11">
    <source>
        <dbReference type="ARBA" id="ARBA00024225"/>
    </source>
</evidence>
<dbReference type="EC" id="7.2.1.3" evidence="11"/>
<dbReference type="GeneTree" id="ENSGT00440000038072"/>
<dbReference type="PANTHER" id="PTHR15422">
    <property type="entry name" value="OS05G0565100 PROTEIN"/>
    <property type="match status" value="1"/>
</dbReference>
<dbReference type="GeneID" id="102360295"/>
<dbReference type="CDD" id="cd08761">
    <property type="entry name" value="Cyt_b561_CYB561D2_like"/>
    <property type="match status" value="1"/>
</dbReference>
<keyword evidence="6" id="KW-0479">Metal-binding</keyword>
<evidence type="ECO:0000313" key="14">
    <source>
        <dbReference type="Ensembl" id="ENSLACP00000017983.1"/>
    </source>
</evidence>
<dbReference type="KEGG" id="lcm:102360295"/>
<dbReference type="CTD" id="11068"/>
<evidence type="ECO:0000256" key="7">
    <source>
        <dbReference type="ARBA" id="ARBA00022982"/>
    </source>
</evidence>
<organism evidence="14 15">
    <name type="scientific">Latimeria chalumnae</name>
    <name type="common">Coelacanth</name>
    <dbReference type="NCBI Taxonomy" id="7897"/>
    <lineage>
        <taxon>Eukaryota</taxon>
        <taxon>Metazoa</taxon>
        <taxon>Chordata</taxon>
        <taxon>Craniata</taxon>
        <taxon>Vertebrata</taxon>
        <taxon>Euteleostomi</taxon>
        <taxon>Coelacanthiformes</taxon>
        <taxon>Coelacanthidae</taxon>
        <taxon>Latimeria</taxon>
    </lineage>
</organism>
<feature type="transmembrane region" description="Helical" evidence="12">
    <location>
        <begin position="134"/>
        <end position="159"/>
    </location>
</feature>
<sequence>MFKSYSSEANVTRTFTMVIGSDSEMHLYRSLRVLSGMAAHLVTLGFTIFVAVTARPGTSLFSWHPFLMSLAFSFFMTEAVLVFSPESSPIQSFSRKVKARCHWVLQVLAVLCALLGLAIIIYNKYINDKPHFATWHGLIGLISVMYACGQSLGGVSLLYPKLVKGWSLAKLKLYHATSGLVGYLLGTTSLLLGMCSLWFTASVTGIAWYLAVFSPVLTGLVIMNQVSNTYLSGKRMKL</sequence>
<evidence type="ECO:0000259" key="13">
    <source>
        <dbReference type="PROSITE" id="PS50939"/>
    </source>
</evidence>
<dbReference type="HOGENOM" id="CLU_072399_3_0_1"/>
<accession>H3B7W2</accession>
<dbReference type="EMBL" id="AFYH01041480">
    <property type="status" value="NOT_ANNOTATED_CDS"/>
    <property type="molecule type" value="Genomic_DNA"/>
</dbReference>
<evidence type="ECO:0000313" key="15">
    <source>
        <dbReference type="Proteomes" id="UP000008672"/>
    </source>
</evidence>
<dbReference type="Ensembl" id="ENSLACT00000018113.1">
    <property type="protein sequence ID" value="ENSLACP00000017983.1"/>
    <property type="gene ID" value="ENSLACG00000015844.2"/>
</dbReference>
<evidence type="ECO:0000256" key="9">
    <source>
        <dbReference type="ARBA" id="ARBA00023004"/>
    </source>
</evidence>
<keyword evidence="4" id="KW-0349">Heme</keyword>
<dbReference type="PANTHER" id="PTHR15422:SF21">
    <property type="entry name" value="TRANSMEMBRANE REDUCTASE CYB561D2"/>
    <property type="match status" value="1"/>
</dbReference>
<feature type="transmembrane region" description="Helical" evidence="12">
    <location>
        <begin position="103"/>
        <end position="122"/>
    </location>
</feature>
<evidence type="ECO:0000256" key="3">
    <source>
        <dbReference type="ARBA" id="ARBA00022448"/>
    </source>
</evidence>
<dbReference type="EMBL" id="AFYH01041478">
    <property type="status" value="NOT_ANNOTATED_CDS"/>
    <property type="molecule type" value="Genomic_DNA"/>
</dbReference>
<dbReference type="PROSITE" id="PS50939">
    <property type="entry name" value="CYTOCHROME_B561"/>
    <property type="match status" value="1"/>
</dbReference>
<dbReference type="OMA" id="IFYNKHL"/>
<evidence type="ECO:0000256" key="10">
    <source>
        <dbReference type="ARBA" id="ARBA00023136"/>
    </source>
</evidence>
<comment type="cofactor">
    <cofactor evidence="1">
        <name>heme b</name>
        <dbReference type="ChEBI" id="CHEBI:60344"/>
    </cofactor>
</comment>
<keyword evidence="10 12" id="KW-0472">Membrane</keyword>